<proteinExistence type="inferred from homology"/>
<evidence type="ECO:0000256" key="2">
    <source>
        <dbReference type="ARBA" id="ARBA00004205"/>
    </source>
</evidence>
<sequence length="727" mass="79872">MLPGSSNLGRVSQTSLVPFILLLLTSKAMRSFGIFLIYDLLKFVHLVIFVFIIKAGSTGLLVVTQKPFTSGKRITKHQWMRIIRHALGATLITLLWLFGLTLCGPLRGVLLFEHSDVVVGGFVAVVFTSRGVSPARTRAAVMFFIAILSLLLFDVDLQPTGEEHPEGPHKSALTHLFYQAVSWLGVSDHKGGVLLLVLTLLLSVAFKNTSRKLSVDVGGSKRLHALSTFVSSLMLFPWAMIHLFIHEQGPTAWWPLILPLASIVLIVFVLDFYVESVCSSRLESYRTARYSTYALLLSAVGFSFVWGSSSQVQGDFQITEHAITGGVILATALFLLATRILGQPAERQGSAGSFVGYTRAGRPLYNITGDALQKTSQSLVALSKNILRQILEEYDSRQIFYFLCINMAFTFVELIYGVWTNSLGLISDGFHMMFDCTALVFGLTAAVMSHWKATRIFSYGYGRVEVLSGFVNGLFLVVIGYLSSSLQWDDCWTHQKLIPTGYCSHATVTMQRLPCNGYHAMVTLAHSTMDTHMDCQIATAMEPVNRNMATATEEAMLMEEGATGMRRGPCSWRRGPRPRRGPCSWRRGHGHGGGGHASEGGKAKNRNMQGVYLHVLADTMGSVGVIISSLLIDQFGILIADPICSVFISVMILLSVVPLLKDTASILLQRTPPEVEPCLSEGFAMVHSLDGCYPIGDHISGRTPVQPSLARFTCNSTQMPTNREFPN</sequence>
<feature type="transmembrane region" description="Helical" evidence="22">
    <location>
        <begin position="321"/>
        <end position="341"/>
    </location>
</feature>
<feature type="non-terminal residue" evidence="24">
    <location>
        <position position="727"/>
    </location>
</feature>
<feature type="transmembrane region" description="Helical" evidence="22">
    <location>
        <begin position="638"/>
        <end position="660"/>
    </location>
</feature>
<dbReference type="STRING" id="307972.A0A2G8LMR5"/>
<dbReference type="Proteomes" id="UP000230750">
    <property type="component" value="Unassembled WGS sequence"/>
</dbReference>
<evidence type="ECO:0000256" key="10">
    <source>
        <dbReference type="ARBA" id="ARBA00022833"/>
    </source>
</evidence>
<evidence type="ECO:0000313" key="25">
    <source>
        <dbReference type="Proteomes" id="UP000230750"/>
    </source>
</evidence>
<comment type="similarity">
    <text evidence="5">Belongs to the cation diffusion facilitator (CDF) transporter (TC 2.A.4) family. SLC30A subfamily.</text>
</comment>
<evidence type="ECO:0000256" key="5">
    <source>
        <dbReference type="ARBA" id="ARBA00008873"/>
    </source>
</evidence>
<evidence type="ECO:0000256" key="4">
    <source>
        <dbReference type="ARBA" id="ARBA00004638"/>
    </source>
</evidence>
<dbReference type="InterPro" id="IPR002524">
    <property type="entry name" value="Cation_efflux"/>
</dbReference>
<reference evidence="24 25" key="1">
    <citation type="journal article" date="2017" name="PLoS Biol.">
        <title>The sea cucumber genome provides insights into morphological evolution and visceral regeneration.</title>
        <authorList>
            <person name="Zhang X."/>
            <person name="Sun L."/>
            <person name="Yuan J."/>
            <person name="Sun Y."/>
            <person name="Gao Y."/>
            <person name="Zhang L."/>
            <person name="Li S."/>
            <person name="Dai H."/>
            <person name="Hamel J.F."/>
            <person name="Liu C."/>
            <person name="Yu Y."/>
            <person name="Liu S."/>
            <person name="Lin W."/>
            <person name="Guo K."/>
            <person name="Jin S."/>
            <person name="Xu P."/>
            <person name="Storey K.B."/>
            <person name="Huan P."/>
            <person name="Zhang T."/>
            <person name="Zhou Y."/>
            <person name="Zhang J."/>
            <person name="Lin C."/>
            <person name="Li X."/>
            <person name="Xing L."/>
            <person name="Huo D."/>
            <person name="Sun M."/>
            <person name="Wang L."/>
            <person name="Mercier A."/>
            <person name="Li F."/>
            <person name="Yang H."/>
            <person name="Xiang J."/>
        </authorList>
    </citation>
    <scope>NUCLEOTIDE SEQUENCE [LARGE SCALE GENOMIC DNA]</scope>
    <source>
        <strain evidence="24">Shaxun</strain>
        <tissue evidence="24">Muscle</tissue>
    </source>
</reference>
<keyword evidence="12 22" id="KW-1133">Transmembrane helix</keyword>
<gene>
    <name evidence="24" type="ORF">BSL78_01564</name>
</gene>
<evidence type="ECO:0000256" key="18">
    <source>
        <dbReference type="ARBA" id="ARBA00042038"/>
    </source>
</evidence>
<keyword evidence="14" id="KW-0406">Ion transport</keyword>
<keyword evidence="11" id="KW-0864">Zinc transport</keyword>
<evidence type="ECO:0000256" key="8">
    <source>
        <dbReference type="ARBA" id="ARBA00022692"/>
    </source>
</evidence>
<feature type="transmembrane region" description="Helical" evidence="22">
    <location>
        <begin position="177"/>
        <end position="202"/>
    </location>
</feature>
<feature type="transmembrane region" description="Helical" evidence="22">
    <location>
        <begin position="431"/>
        <end position="451"/>
    </location>
</feature>
<dbReference type="GO" id="GO:0046872">
    <property type="term" value="F:metal ion binding"/>
    <property type="evidence" value="ECO:0007669"/>
    <property type="project" value="UniProtKB-KW"/>
</dbReference>
<dbReference type="SUPFAM" id="SSF161111">
    <property type="entry name" value="Cation efflux protein transmembrane domain-like"/>
    <property type="match status" value="1"/>
</dbReference>
<comment type="subunit">
    <text evidence="16">Heterodimer with SLC30A6/ZNT6; form a functional zinc ion transmembrane transporter.</text>
</comment>
<comment type="catalytic activity">
    <reaction evidence="20">
        <text>Zn(2+)(in) + 2 H(+)(out) = Zn(2+)(out) + 2 H(+)(in)</text>
        <dbReference type="Rhea" id="RHEA:72627"/>
        <dbReference type="ChEBI" id="CHEBI:15378"/>
        <dbReference type="ChEBI" id="CHEBI:29105"/>
    </reaction>
</comment>
<dbReference type="GO" id="GO:0005385">
    <property type="term" value="F:zinc ion transmembrane transporter activity"/>
    <property type="evidence" value="ECO:0007669"/>
    <property type="project" value="InterPro"/>
</dbReference>
<evidence type="ECO:0000256" key="6">
    <source>
        <dbReference type="ARBA" id="ARBA00022448"/>
    </source>
</evidence>
<dbReference type="NCBIfam" id="TIGR01297">
    <property type="entry name" value="CDF"/>
    <property type="match status" value="1"/>
</dbReference>
<evidence type="ECO:0000256" key="13">
    <source>
        <dbReference type="ARBA" id="ARBA00023034"/>
    </source>
</evidence>
<dbReference type="GO" id="GO:0032580">
    <property type="term" value="C:Golgi cisterna membrane"/>
    <property type="evidence" value="ECO:0007669"/>
    <property type="project" value="UniProtKB-SubCell"/>
</dbReference>
<feature type="transmembrane region" description="Helical" evidence="22">
    <location>
        <begin position="223"/>
        <end position="245"/>
    </location>
</feature>
<dbReference type="AlphaFoldDB" id="A0A2G8LMR5"/>
<dbReference type="GO" id="GO:1904257">
    <property type="term" value="P:zinc ion import into Golgi lumen"/>
    <property type="evidence" value="ECO:0007669"/>
    <property type="project" value="TreeGrafter"/>
</dbReference>
<keyword evidence="15 22" id="KW-0472">Membrane</keyword>
<evidence type="ECO:0000256" key="21">
    <source>
        <dbReference type="SAM" id="MobiDB-lite"/>
    </source>
</evidence>
<dbReference type="Gene3D" id="1.20.1510.10">
    <property type="entry name" value="Cation efflux protein transmembrane domain"/>
    <property type="match status" value="2"/>
</dbReference>
<feature type="transmembrane region" description="Helical" evidence="22">
    <location>
        <begin position="290"/>
        <end position="309"/>
    </location>
</feature>
<feature type="transmembrane region" description="Helical" evidence="22">
    <location>
        <begin position="43"/>
        <end position="63"/>
    </location>
</feature>
<keyword evidence="8 22" id="KW-0812">Transmembrane</keyword>
<keyword evidence="10" id="KW-0862">Zinc</keyword>
<evidence type="ECO:0000256" key="9">
    <source>
        <dbReference type="ARBA" id="ARBA00022723"/>
    </source>
</evidence>
<organism evidence="24 25">
    <name type="scientific">Stichopus japonicus</name>
    <name type="common">Sea cucumber</name>
    <dbReference type="NCBI Taxonomy" id="307972"/>
    <lineage>
        <taxon>Eukaryota</taxon>
        <taxon>Metazoa</taxon>
        <taxon>Echinodermata</taxon>
        <taxon>Eleutherozoa</taxon>
        <taxon>Echinozoa</taxon>
        <taxon>Holothuroidea</taxon>
        <taxon>Aspidochirotacea</taxon>
        <taxon>Aspidochirotida</taxon>
        <taxon>Stichopodidae</taxon>
        <taxon>Apostichopus</taxon>
    </lineage>
</organism>
<dbReference type="InterPro" id="IPR058533">
    <property type="entry name" value="Cation_efflux_TM"/>
</dbReference>
<feature type="transmembrane region" description="Helical" evidence="22">
    <location>
        <begin position="83"/>
        <end position="102"/>
    </location>
</feature>
<keyword evidence="13" id="KW-0333">Golgi apparatus</keyword>
<evidence type="ECO:0000256" key="3">
    <source>
        <dbReference type="ARBA" id="ARBA00004557"/>
    </source>
</evidence>
<dbReference type="EMBL" id="MRZV01000030">
    <property type="protein sequence ID" value="PIK61551.1"/>
    <property type="molecule type" value="Genomic_DNA"/>
</dbReference>
<keyword evidence="7" id="KW-0050">Antiport</keyword>
<dbReference type="GO" id="GO:0012507">
    <property type="term" value="C:ER to Golgi transport vesicle membrane"/>
    <property type="evidence" value="ECO:0007669"/>
    <property type="project" value="UniProtKB-SubCell"/>
</dbReference>
<evidence type="ECO:0000256" key="1">
    <source>
        <dbReference type="ARBA" id="ARBA00004166"/>
    </source>
</evidence>
<feature type="region of interest" description="Disordered" evidence="21">
    <location>
        <begin position="566"/>
        <end position="603"/>
    </location>
</feature>
<evidence type="ECO:0000256" key="12">
    <source>
        <dbReference type="ARBA" id="ARBA00022989"/>
    </source>
</evidence>
<evidence type="ECO:0000256" key="19">
    <source>
        <dbReference type="ARBA" id="ARBA00042217"/>
    </source>
</evidence>
<feature type="transmembrane region" description="Helical" evidence="22">
    <location>
        <begin position="611"/>
        <end position="632"/>
    </location>
</feature>
<dbReference type="OrthoDB" id="78669at2759"/>
<dbReference type="GO" id="GO:0015297">
    <property type="term" value="F:antiporter activity"/>
    <property type="evidence" value="ECO:0007669"/>
    <property type="project" value="UniProtKB-KW"/>
</dbReference>
<name>A0A2G8LMR5_STIJA</name>
<protein>
    <recommendedName>
        <fullName evidence="17">Proton-coupled zinc antiporter SLC30A5</fullName>
    </recommendedName>
    <alternativeName>
        <fullName evidence="19">Solute carrier family 30 member 5</fullName>
    </alternativeName>
    <alternativeName>
        <fullName evidence="18">Zinc transporter 5</fullName>
    </alternativeName>
</protein>
<feature type="transmembrane region" description="Helical" evidence="22">
    <location>
        <begin position="399"/>
        <end position="419"/>
    </location>
</feature>
<keyword evidence="25" id="KW-1185">Reference proteome</keyword>
<dbReference type="InterPro" id="IPR045316">
    <property type="entry name" value="Msc2-like"/>
</dbReference>
<comment type="subcellular location">
    <subcellularLocation>
        <location evidence="3">Cytoplasmic vesicle</location>
        <location evidence="3">COPII-coated vesicle membrane</location>
        <topology evidence="3">Multi-pass membrane protein</topology>
    </subcellularLocation>
    <subcellularLocation>
        <location evidence="4">Cytoplasmic vesicle</location>
        <location evidence="4">Secretory vesicle membrane</location>
        <topology evidence="4">Multi-pass membrane protein</topology>
    </subcellularLocation>
    <subcellularLocation>
        <location evidence="2">Golgi apparatus</location>
        <location evidence="2">Golgi stack membrane</location>
        <topology evidence="2">Multi-pass membrane protein</topology>
    </subcellularLocation>
    <subcellularLocation>
        <location evidence="1">Golgi apparatus</location>
        <location evidence="1">trans-Golgi network membrane</location>
        <topology evidence="1">Multi-pass membrane protein</topology>
    </subcellularLocation>
</comment>
<feature type="transmembrane region" description="Helical" evidence="22">
    <location>
        <begin position="251"/>
        <end position="270"/>
    </location>
</feature>
<evidence type="ECO:0000256" key="11">
    <source>
        <dbReference type="ARBA" id="ARBA00022906"/>
    </source>
</evidence>
<evidence type="ECO:0000259" key="23">
    <source>
        <dbReference type="Pfam" id="PF01545"/>
    </source>
</evidence>
<evidence type="ECO:0000256" key="15">
    <source>
        <dbReference type="ARBA" id="ARBA00023136"/>
    </source>
</evidence>
<feature type="compositionally biased region" description="Basic residues" evidence="21">
    <location>
        <begin position="574"/>
        <end position="590"/>
    </location>
</feature>
<keyword evidence="6" id="KW-0813">Transport</keyword>
<dbReference type="GO" id="GO:0006882">
    <property type="term" value="P:intracellular zinc ion homeostasis"/>
    <property type="evidence" value="ECO:0007669"/>
    <property type="project" value="InterPro"/>
</dbReference>
<evidence type="ECO:0000256" key="14">
    <source>
        <dbReference type="ARBA" id="ARBA00023065"/>
    </source>
</evidence>
<evidence type="ECO:0000256" key="16">
    <source>
        <dbReference type="ARBA" id="ARBA00038531"/>
    </source>
</evidence>
<feature type="domain" description="Cation efflux protein transmembrane" evidence="23">
    <location>
        <begin position="399"/>
        <end position="482"/>
    </location>
</feature>
<evidence type="ECO:0000313" key="24">
    <source>
        <dbReference type="EMBL" id="PIK61551.1"/>
    </source>
</evidence>
<accession>A0A2G8LMR5</accession>
<feature type="transmembrane region" description="Helical" evidence="22">
    <location>
        <begin position="139"/>
        <end position="157"/>
    </location>
</feature>
<feature type="domain" description="Cation efflux protein transmembrane" evidence="23">
    <location>
        <begin position="598"/>
        <end position="668"/>
    </location>
</feature>
<dbReference type="PANTHER" id="PTHR45755:SF1">
    <property type="entry name" value="PROTON-COUPLED ZINC ANTIPORTER SLC30A5"/>
    <property type="match status" value="1"/>
</dbReference>
<dbReference type="InterPro" id="IPR027469">
    <property type="entry name" value="Cation_efflux_TMD_sf"/>
</dbReference>
<evidence type="ECO:0000256" key="20">
    <source>
        <dbReference type="ARBA" id="ARBA00048349"/>
    </source>
</evidence>
<comment type="caution">
    <text evidence="24">The sequence shown here is derived from an EMBL/GenBank/DDBJ whole genome shotgun (WGS) entry which is preliminary data.</text>
</comment>
<evidence type="ECO:0000256" key="7">
    <source>
        <dbReference type="ARBA" id="ARBA00022449"/>
    </source>
</evidence>
<evidence type="ECO:0000256" key="22">
    <source>
        <dbReference type="SAM" id="Phobius"/>
    </source>
</evidence>
<dbReference type="PANTHER" id="PTHR45755">
    <property type="match status" value="1"/>
</dbReference>
<dbReference type="Pfam" id="PF01545">
    <property type="entry name" value="Cation_efflux"/>
    <property type="match status" value="2"/>
</dbReference>
<evidence type="ECO:0000256" key="17">
    <source>
        <dbReference type="ARBA" id="ARBA00040846"/>
    </source>
</evidence>
<keyword evidence="9" id="KW-0479">Metal-binding</keyword>